<dbReference type="PANTHER" id="PTHR43861:SF1">
    <property type="entry name" value="TRANS-ACONITATE 2-METHYLTRANSFERASE"/>
    <property type="match status" value="1"/>
</dbReference>
<proteinExistence type="predicted"/>
<evidence type="ECO:0000313" key="3">
    <source>
        <dbReference type="Proteomes" id="UP000535437"/>
    </source>
</evidence>
<dbReference type="RefSeq" id="WP_179540717.1">
    <property type="nucleotide sequence ID" value="NZ_BAAALL010000004.1"/>
</dbReference>
<sequence>MIDFTAEQNARTYSGRRAHPSWAEHVRGLVDPRGADVVDIGCGGGIYSRAWRDLGADSVIGVDASAPILTSAGEDHGDDPRIRFQQGDALATGLPDASADVVFARALVHHLQDLQAFTREARRLLRSGGRLIIQDRTLDDVSQPPDVDLPGGARHLRGWFFQEFPRLLEVEAARRPEAVALRQALQNSGAQVETSTVWEVRAEHADREALIADLAARTGRSILHELDDAELARLVSVVRDNLPAGPVIEADRWTLWAARIPAADSQQLDPHASAGHE</sequence>
<name>A0A7Z0GJM8_9MICC</name>
<dbReference type="SUPFAM" id="SSF53335">
    <property type="entry name" value="S-adenosyl-L-methionine-dependent methyltransferases"/>
    <property type="match status" value="1"/>
</dbReference>
<dbReference type="Pfam" id="PF08241">
    <property type="entry name" value="Methyltransf_11"/>
    <property type="match status" value="1"/>
</dbReference>
<dbReference type="EMBL" id="JACCFY010000001">
    <property type="protein sequence ID" value="NYJ77200.1"/>
    <property type="molecule type" value="Genomic_DNA"/>
</dbReference>
<keyword evidence="2" id="KW-0489">Methyltransferase</keyword>
<organism evidence="2 3">
    <name type="scientific">Nesterenkonia xinjiangensis</name>
    <dbReference type="NCBI Taxonomy" id="225327"/>
    <lineage>
        <taxon>Bacteria</taxon>
        <taxon>Bacillati</taxon>
        <taxon>Actinomycetota</taxon>
        <taxon>Actinomycetes</taxon>
        <taxon>Micrococcales</taxon>
        <taxon>Micrococcaceae</taxon>
        <taxon>Nesterenkonia</taxon>
    </lineage>
</organism>
<comment type="caution">
    <text evidence="2">The sequence shown here is derived from an EMBL/GenBank/DDBJ whole genome shotgun (WGS) entry which is preliminary data.</text>
</comment>
<keyword evidence="3" id="KW-1185">Reference proteome</keyword>
<dbReference type="AlphaFoldDB" id="A0A7Z0GJM8"/>
<dbReference type="Gene3D" id="3.40.50.150">
    <property type="entry name" value="Vaccinia Virus protein VP39"/>
    <property type="match status" value="1"/>
</dbReference>
<dbReference type="GO" id="GO:0032259">
    <property type="term" value="P:methylation"/>
    <property type="evidence" value="ECO:0007669"/>
    <property type="project" value="UniProtKB-KW"/>
</dbReference>
<dbReference type="GO" id="GO:0008757">
    <property type="term" value="F:S-adenosylmethionine-dependent methyltransferase activity"/>
    <property type="evidence" value="ECO:0007669"/>
    <property type="project" value="InterPro"/>
</dbReference>
<feature type="domain" description="Methyltransferase type 11" evidence="1">
    <location>
        <begin position="38"/>
        <end position="133"/>
    </location>
</feature>
<dbReference type="InterPro" id="IPR013216">
    <property type="entry name" value="Methyltransf_11"/>
</dbReference>
<dbReference type="InterPro" id="IPR029063">
    <property type="entry name" value="SAM-dependent_MTases_sf"/>
</dbReference>
<dbReference type="CDD" id="cd02440">
    <property type="entry name" value="AdoMet_MTases"/>
    <property type="match status" value="1"/>
</dbReference>
<gene>
    <name evidence="2" type="ORF">HNR09_000611</name>
</gene>
<dbReference type="PANTHER" id="PTHR43861">
    <property type="entry name" value="TRANS-ACONITATE 2-METHYLTRANSFERASE-RELATED"/>
    <property type="match status" value="1"/>
</dbReference>
<dbReference type="Proteomes" id="UP000535437">
    <property type="component" value="Unassembled WGS sequence"/>
</dbReference>
<protein>
    <submittedName>
        <fullName evidence="2">SAM-dependent methyltransferase</fullName>
    </submittedName>
</protein>
<accession>A0A7Z0GJM8</accession>
<evidence type="ECO:0000313" key="2">
    <source>
        <dbReference type="EMBL" id="NYJ77200.1"/>
    </source>
</evidence>
<keyword evidence="2" id="KW-0808">Transferase</keyword>
<evidence type="ECO:0000259" key="1">
    <source>
        <dbReference type="Pfam" id="PF08241"/>
    </source>
</evidence>
<reference evidence="2 3" key="1">
    <citation type="submission" date="2020-07" db="EMBL/GenBank/DDBJ databases">
        <title>Sequencing the genomes of 1000 actinobacteria strains.</title>
        <authorList>
            <person name="Klenk H.-P."/>
        </authorList>
    </citation>
    <scope>NUCLEOTIDE SEQUENCE [LARGE SCALE GENOMIC DNA]</scope>
    <source>
        <strain evidence="2 3">DSM 15475</strain>
    </source>
</reference>